<reference evidence="2 4" key="1">
    <citation type="submission" date="2016-10" db="EMBL/GenBank/DDBJ databases">
        <authorList>
            <person name="Varghese N."/>
            <person name="Submissions S."/>
        </authorList>
    </citation>
    <scope>NUCLEOTIDE SEQUENCE [LARGE SCALE GENOMIC DNA]</scope>
    <source>
        <strain evidence="2 4">CGMCC 1.7012</strain>
    </source>
</reference>
<dbReference type="Proteomes" id="UP000078227">
    <property type="component" value="Chromosome"/>
</dbReference>
<protein>
    <submittedName>
        <fullName evidence="2">Uncharacterized protein</fullName>
    </submittedName>
</protein>
<dbReference type="RefSeq" id="WP_139227878.1">
    <property type="nucleotide sequence ID" value="NZ_CP014007.2"/>
</dbReference>
<evidence type="ECO:0000313" key="4">
    <source>
        <dbReference type="Proteomes" id="UP000182314"/>
    </source>
</evidence>
<gene>
    <name evidence="1" type="ORF">AWR26_14585</name>
    <name evidence="2" type="ORF">SAMN05216286_1334</name>
</gene>
<sequence>MKSVTKPCPICGEAATSFKHVSKVVNISGNQPTIREVPSVVYVCDEHGWFMLAEQINDFVITSTDPSVKTRLAELVKVRFVPEQEQPLSLKAIESLD</sequence>
<dbReference type="Proteomes" id="UP000182314">
    <property type="component" value="Unassembled WGS sequence"/>
</dbReference>
<name>A0AA94KP49_9ENTR</name>
<organism evidence="2 4">
    <name type="scientific">Kosakonia oryzae</name>
    <dbReference type="NCBI Taxonomy" id="497725"/>
    <lineage>
        <taxon>Bacteria</taxon>
        <taxon>Pseudomonadati</taxon>
        <taxon>Pseudomonadota</taxon>
        <taxon>Gammaproteobacteria</taxon>
        <taxon>Enterobacterales</taxon>
        <taxon>Enterobacteriaceae</taxon>
        <taxon>Kosakonia</taxon>
    </lineage>
</organism>
<dbReference type="EMBL" id="FOKO01000002">
    <property type="protein sequence ID" value="SFC02420.1"/>
    <property type="molecule type" value="Genomic_DNA"/>
</dbReference>
<reference evidence="1 3" key="2">
    <citation type="submission" date="2021-03" db="EMBL/GenBank/DDBJ databases">
        <authorList>
            <person name="Li Y."/>
            <person name="Li S."/>
            <person name="Chen M."/>
            <person name="Peng G."/>
            <person name="Tan Z."/>
            <person name="An Q."/>
        </authorList>
    </citation>
    <scope>NUCLEOTIDE SEQUENCE [LARGE SCALE GENOMIC DNA]</scope>
    <source>
        <strain evidence="1 3">Ola 51</strain>
    </source>
</reference>
<evidence type="ECO:0000313" key="2">
    <source>
        <dbReference type="EMBL" id="SFC02420.1"/>
    </source>
</evidence>
<evidence type="ECO:0000313" key="1">
    <source>
        <dbReference type="EMBL" id="ANI83323.2"/>
    </source>
</evidence>
<keyword evidence="3" id="KW-1185">Reference proteome</keyword>
<dbReference type="AlphaFoldDB" id="A0AA94KP49"/>
<dbReference type="EMBL" id="CP014007">
    <property type="protein sequence ID" value="ANI83323.2"/>
    <property type="molecule type" value="Genomic_DNA"/>
</dbReference>
<proteinExistence type="predicted"/>
<accession>A0AA94KP49</accession>
<evidence type="ECO:0000313" key="3">
    <source>
        <dbReference type="Proteomes" id="UP000078227"/>
    </source>
</evidence>